<dbReference type="EMBL" id="JBBCAQ010000037">
    <property type="protein sequence ID" value="KAK7574296.1"/>
    <property type="molecule type" value="Genomic_DNA"/>
</dbReference>
<evidence type="ECO:0000256" key="7">
    <source>
        <dbReference type="ARBA" id="ARBA00022737"/>
    </source>
</evidence>
<evidence type="ECO:0000256" key="5">
    <source>
        <dbReference type="ARBA" id="ARBA00013699"/>
    </source>
</evidence>
<dbReference type="InterPro" id="IPR006652">
    <property type="entry name" value="Kelch_1"/>
</dbReference>
<protein>
    <recommendedName>
        <fullName evidence="5">Kelch-like protein diablo</fullName>
        <ecNumber evidence="4">5.2.1.8</ecNumber>
    </recommendedName>
</protein>
<evidence type="ECO:0000256" key="11">
    <source>
        <dbReference type="ARBA" id="ARBA00023235"/>
    </source>
</evidence>
<dbReference type="SUPFAM" id="SSF50891">
    <property type="entry name" value="Cyclophilin-like"/>
    <property type="match status" value="1"/>
</dbReference>
<evidence type="ECO:0000259" key="14">
    <source>
        <dbReference type="PROSITE" id="PS50097"/>
    </source>
</evidence>
<comment type="pathway">
    <text evidence="3">Protein modification; protein ubiquitination.</text>
</comment>
<dbReference type="Pfam" id="PF00160">
    <property type="entry name" value="Pro_isomerase"/>
    <property type="match status" value="1"/>
</dbReference>
<dbReference type="InterPro" id="IPR002130">
    <property type="entry name" value="Cyclophilin-type_PPIase_dom"/>
</dbReference>
<dbReference type="GO" id="GO:0031463">
    <property type="term" value="C:Cul3-RING ubiquitin ligase complex"/>
    <property type="evidence" value="ECO:0007669"/>
    <property type="project" value="UniProtKB-ARBA"/>
</dbReference>
<comment type="catalytic activity">
    <reaction evidence="1">
        <text>[protein]-peptidylproline (omega=180) = [protein]-peptidylproline (omega=0)</text>
        <dbReference type="Rhea" id="RHEA:16237"/>
        <dbReference type="Rhea" id="RHEA-COMP:10747"/>
        <dbReference type="Rhea" id="RHEA-COMP:10748"/>
        <dbReference type="ChEBI" id="CHEBI:83833"/>
        <dbReference type="ChEBI" id="CHEBI:83834"/>
        <dbReference type="EC" id="5.2.1.8"/>
    </reaction>
</comment>
<dbReference type="SMART" id="SM00612">
    <property type="entry name" value="Kelch"/>
    <property type="match status" value="6"/>
</dbReference>
<evidence type="ECO:0000256" key="8">
    <source>
        <dbReference type="ARBA" id="ARBA00022786"/>
    </source>
</evidence>
<dbReference type="SUPFAM" id="SSF50965">
    <property type="entry name" value="Galactose oxidase, central domain"/>
    <property type="match status" value="1"/>
</dbReference>
<dbReference type="FunFam" id="2.120.10.80:FF:000006">
    <property type="entry name" value="Kelch-like family member 20"/>
    <property type="match status" value="1"/>
</dbReference>
<sequence>MTIEDIINEYRTTNVDIFCDEELKRDSCDWLFRGEHLAERVLVHRNTVPLCSIPARFQPFSAVFASAARNRVNKTIHLSVSFAAFNCRSFSSRSNAGSKMSLPKVFFDMSADDVPIGRITMELRSDVVPRTAENFRALCTGEKGFGYRGSTFHRVIPNFMCQGGDFTNHNGTGGKSIYGNKFEDENFSLKHTGPGILSMANAGPNTNGSQFFLTTVKTTWLDGKHVVFGVVVDGMDVVKKIESYGTPGGKTTKKIVIDPVWGWSSPPLRLQSSRGTRMGELAVNGDRPPSPARLTHTSEKHPRSILSELSVLRRHRELCDVVLNVGSRKIFAHRVILSACSPYFRAMFTGELAESRQTEITIRDIDELAMELLIDFCYTSHITVEESNVQTLLPAACLLQLAEIQEICCEFLKRQLDPSNCLGIRAFADTHSCRDLLRIADKFTQHNFQEVVESEEFLLLPVTQLIDIISNDELNVRSEEQVYSAVMSWVKYNVSERRQHLYQVLQHVRLPLLSPKFLVGTVGSDLLIRSDECCRDLVDEAKNYLLLPQERPLMQGPRTRPRKPTRRGEVLFAVGGWCSGDAIASVERFDAQTVDWKMVAPMSKRRCGVGVAVLNDLLYAVGGHDGQSYLNSIERYDPQTNQWSCDVAPTTSCRTSVGVAVLDGYLYAVGGQDGVQCLNHVERYDPKENKWGKVPPMTTRRLGVAVAVLGGYLYAIGGSDGQCPLNTVERYDPRQNKWTSMAPMSTRRKHLGCAVFNNMIYAVGGRDDCMELSSAERYNPHSNSWSPIVAMTSRRSGVGLAVVNGQLYAVGGFDGTAYLKSIEVYDPEQNQWRLCGSMNYRRLGGGVGVMRAPQTEHTWW</sequence>
<dbReference type="InterPro" id="IPR020892">
    <property type="entry name" value="Cyclophilin-type_PPIase_CS"/>
</dbReference>
<dbReference type="SMART" id="SM00225">
    <property type="entry name" value="BTB"/>
    <property type="match status" value="1"/>
</dbReference>
<accession>A0AAN9T772</accession>
<keyword evidence="6" id="KW-0880">Kelch repeat</keyword>
<dbReference type="PROSITE" id="PS50097">
    <property type="entry name" value="BTB"/>
    <property type="match status" value="1"/>
</dbReference>
<proteinExistence type="predicted"/>
<keyword evidence="10" id="KW-0009">Actin-binding</keyword>
<dbReference type="InterPro" id="IPR011043">
    <property type="entry name" value="Gal_Oxase/kelch_b-propeller"/>
</dbReference>
<dbReference type="FunFam" id="3.30.710.10:FF:000001">
    <property type="entry name" value="Kelch-like family member 20"/>
    <property type="match status" value="1"/>
</dbReference>
<dbReference type="Gene3D" id="2.120.10.80">
    <property type="entry name" value="Kelch-type beta propeller"/>
    <property type="match status" value="1"/>
</dbReference>
<dbReference type="Gene3D" id="1.25.40.420">
    <property type="match status" value="1"/>
</dbReference>
<feature type="domain" description="BTB" evidence="14">
    <location>
        <begin position="319"/>
        <end position="386"/>
    </location>
</feature>
<dbReference type="PRINTS" id="PR00501">
    <property type="entry name" value="KELCHREPEAT"/>
</dbReference>
<evidence type="ECO:0000313" key="16">
    <source>
        <dbReference type="Proteomes" id="UP001367676"/>
    </source>
</evidence>
<comment type="function">
    <text evidence="2">PPIases accelerate the folding of proteins. It catalyzes the cis-trans isomerization of proline imidic peptide bonds in oligopeptides.</text>
</comment>
<dbReference type="InterPro" id="IPR011333">
    <property type="entry name" value="SKP1/BTB/POZ_sf"/>
</dbReference>
<evidence type="ECO:0000256" key="9">
    <source>
        <dbReference type="ARBA" id="ARBA00023110"/>
    </source>
</evidence>
<dbReference type="Pfam" id="PF07707">
    <property type="entry name" value="BACK"/>
    <property type="match status" value="1"/>
</dbReference>
<keyword evidence="16" id="KW-1185">Reference proteome</keyword>
<dbReference type="SMART" id="SM00875">
    <property type="entry name" value="BACK"/>
    <property type="match status" value="1"/>
</dbReference>
<dbReference type="GO" id="GO:0003755">
    <property type="term" value="F:peptidyl-prolyl cis-trans isomerase activity"/>
    <property type="evidence" value="ECO:0007669"/>
    <property type="project" value="UniProtKB-KW"/>
</dbReference>
<dbReference type="SUPFAM" id="SSF54695">
    <property type="entry name" value="POZ domain"/>
    <property type="match status" value="1"/>
</dbReference>
<dbReference type="AlphaFoldDB" id="A0AAN9T772"/>
<dbReference type="InterPro" id="IPR011705">
    <property type="entry name" value="BACK"/>
</dbReference>
<dbReference type="InterPro" id="IPR015915">
    <property type="entry name" value="Kelch-typ_b-propeller"/>
</dbReference>
<dbReference type="GO" id="GO:0043161">
    <property type="term" value="P:proteasome-mediated ubiquitin-dependent protein catabolic process"/>
    <property type="evidence" value="ECO:0007669"/>
    <property type="project" value="UniProtKB-ARBA"/>
</dbReference>
<dbReference type="Pfam" id="PF00651">
    <property type="entry name" value="BTB"/>
    <property type="match status" value="1"/>
</dbReference>
<name>A0AAN9T772_9HEMI</name>
<keyword evidence="7" id="KW-0677">Repeat</keyword>
<dbReference type="GO" id="GO:0006457">
    <property type="term" value="P:protein folding"/>
    <property type="evidence" value="ECO:0007669"/>
    <property type="project" value="InterPro"/>
</dbReference>
<dbReference type="PROSITE" id="PS00170">
    <property type="entry name" value="CSA_PPIASE_1"/>
    <property type="match status" value="1"/>
</dbReference>
<evidence type="ECO:0000313" key="15">
    <source>
        <dbReference type="EMBL" id="KAK7574296.1"/>
    </source>
</evidence>
<dbReference type="Pfam" id="PF01344">
    <property type="entry name" value="Kelch_1"/>
    <property type="match status" value="6"/>
</dbReference>
<dbReference type="Gene3D" id="3.30.710.10">
    <property type="entry name" value="Potassium Channel Kv1.1, Chain A"/>
    <property type="match status" value="1"/>
</dbReference>
<evidence type="ECO:0000256" key="2">
    <source>
        <dbReference type="ARBA" id="ARBA00002388"/>
    </source>
</evidence>
<evidence type="ECO:0000259" key="13">
    <source>
        <dbReference type="PROSITE" id="PS50072"/>
    </source>
</evidence>
<dbReference type="Gene3D" id="2.40.100.10">
    <property type="entry name" value="Cyclophilin-like"/>
    <property type="match status" value="1"/>
</dbReference>
<keyword evidence="8" id="KW-0833">Ubl conjugation pathway</keyword>
<evidence type="ECO:0000256" key="6">
    <source>
        <dbReference type="ARBA" id="ARBA00022441"/>
    </source>
</evidence>
<comment type="caution">
    <text evidence="15">The sequence shown here is derived from an EMBL/GenBank/DDBJ whole genome shotgun (WGS) entry which is preliminary data.</text>
</comment>
<dbReference type="InterPro" id="IPR029000">
    <property type="entry name" value="Cyclophilin-like_dom_sf"/>
</dbReference>
<dbReference type="FunFam" id="1.25.40.420:FF:000001">
    <property type="entry name" value="Kelch-like family member 12"/>
    <property type="match status" value="1"/>
</dbReference>
<comment type="function">
    <text evidence="12">Probable substrate-specific adapter of an E3 ubiquitin-protein ligase complex which mediates the ubiquitination and subsequent proteasomal degradation of target proteins. May have a role in synapse differentiation and growth.</text>
</comment>
<dbReference type="CDD" id="cd18249">
    <property type="entry name" value="BTB_POZ_KLHL20_KLEIP"/>
    <property type="match status" value="1"/>
</dbReference>
<evidence type="ECO:0000256" key="1">
    <source>
        <dbReference type="ARBA" id="ARBA00000971"/>
    </source>
</evidence>
<organism evidence="15 16">
    <name type="scientific">Parthenolecanium corni</name>
    <dbReference type="NCBI Taxonomy" id="536013"/>
    <lineage>
        <taxon>Eukaryota</taxon>
        <taxon>Metazoa</taxon>
        <taxon>Ecdysozoa</taxon>
        <taxon>Arthropoda</taxon>
        <taxon>Hexapoda</taxon>
        <taxon>Insecta</taxon>
        <taxon>Pterygota</taxon>
        <taxon>Neoptera</taxon>
        <taxon>Paraneoptera</taxon>
        <taxon>Hemiptera</taxon>
        <taxon>Sternorrhyncha</taxon>
        <taxon>Coccoidea</taxon>
        <taxon>Coccidae</taxon>
        <taxon>Parthenolecanium</taxon>
    </lineage>
</organism>
<dbReference type="FunFam" id="2.40.100.10:FF:000013">
    <property type="entry name" value="Peptidyl-prolyl cis-trans isomerase"/>
    <property type="match status" value="1"/>
</dbReference>
<keyword evidence="11" id="KW-0413">Isomerase</keyword>
<dbReference type="GO" id="GO:0003779">
    <property type="term" value="F:actin binding"/>
    <property type="evidence" value="ECO:0007669"/>
    <property type="project" value="UniProtKB-KW"/>
</dbReference>
<dbReference type="PROSITE" id="PS50072">
    <property type="entry name" value="CSA_PPIASE_2"/>
    <property type="match status" value="1"/>
</dbReference>
<reference evidence="15 16" key="1">
    <citation type="submission" date="2024-03" db="EMBL/GenBank/DDBJ databases">
        <title>Adaptation during the transition from Ophiocordyceps entomopathogen to insect associate is accompanied by gene loss and intensified selection.</title>
        <authorList>
            <person name="Ward C.M."/>
            <person name="Onetto C.A."/>
            <person name="Borneman A.R."/>
        </authorList>
    </citation>
    <scope>NUCLEOTIDE SEQUENCE [LARGE SCALE GENOMIC DNA]</scope>
    <source>
        <strain evidence="15">AWRI1</strain>
        <tissue evidence="15">Single Adult Female</tissue>
    </source>
</reference>
<evidence type="ECO:0000256" key="4">
    <source>
        <dbReference type="ARBA" id="ARBA00013194"/>
    </source>
</evidence>
<dbReference type="Proteomes" id="UP001367676">
    <property type="component" value="Unassembled WGS sequence"/>
</dbReference>
<keyword evidence="9" id="KW-0697">Rotamase</keyword>
<dbReference type="SUPFAM" id="SSF117281">
    <property type="entry name" value="Kelch motif"/>
    <property type="match status" value="1"/>
</dbReference>
<gene>
    <name evidence="15" type="ORF">V9T40_011487</name>
</gene>
<dbReference type="PANTHER" id="PTHR24412">
    <property type="entry name" value="KELCH PROTEIN"/>
    <property type="match status" value="1"/>
</dbReference>
<dbReference type="CDD" id="cd01926">
    <property type="entry name" value="cyclophilin_ABH_like"/>
    <property type="match status" value="1"/>
</dbReference>
<dbReference type="EC" id="5.2.1.8" evidence="4"/>
<evidence type="ECO:0000256" key="10">
    <source>
        <dbReference type="ARBA" id="ARBA00023203"/>
    </source>
</evidence>
<dbReference type="InterPro" id="IPR000210">
    <property type="entry name" value="BTB/POZ_dom"/>
</dbReference>
<evidence type="ECO:0000256" key="12">
    <source>
        <dbReference type="ARBA" id="ARBA00043912"/>
    </source>
</evidence>
<feature type="domain" description="PPIase cyclophilin-type" evidence="13">
    <location>
        <begin position="106"/>
        <end position="257"/>
    </location>
</feature>
<dbReference type="CDD" id="cd18459">
    <property type="entry name" value="BACK_KLHL20"/>
    <property type="match status" value="1"/>
</dbReference>
<evidence type="ECO:0000256" key="3">
    <source>
        <dbReference type="ARBA" id="ARBA00004906"/>
    </source>
</evidence>
<dbReference type="PRINTS" id="PR00153">
    <property type="entry name" value="CSAPPISMRASE"/>
</dbReference>
<dbReference type="PANTHER" id="PTHR24412:SF451">
    <property type="entry name" value="KELCH-LIKE PROTEIN 20"/>
    <property type="match status" value="1"/>
</dbReference>